<keyword evidence="2" id="KW-0472">Membrane</keyword>
<sequence>MSGLRAVRHDGHEHEFEAAPGLPERLPADETLLWQGGPDWKQLARERFHLRALALYFAVILALRAGFVVADGGSFGDAASAVLMLLPLVLAALGMITLLAWLSARTTVYTITDRRVVMRVGIVLSLTFNLPLNRIESAGLKLTRDGHGNIPLLLAAPDRIALLHLWPHARPWRAARPEPMLCCIADAARVAGLLTEAWQTAHRAGLQPARAQAADAPAPRARRTAGAPQLATH</sequence>
<dbReference type="OrthoDB" id="7345733at2"/>
<gene>
    <name evidence="4" type="ORF">METUNv1_03968</name>
</gene>
<feature type="region of interest" description="Disordered" evidence="1">
    <location>
        <begin position="208"/>
        <end position="233"/>
    </location>
</feature>
<dbReference type="InterPro" id="IPR005182">
    <property type="entry name" value="YdbS-like_PH"/>
</dbReference>
<evidence type="ECO:0000313" key="5">
    <source>
        <dbReference type="Proteomes" id="UP000005019"/>
    </source>
</evidence>
<evidence type="ECO:0000313" key="4">
    <source>
        <dbReference type="EMBL" id="EGK70000.1"/>
    </source>
</evidence>
<dbReference type="AlphaFoldDB" id="F5RI18"/>
<dbReference type="EMBL" id="AFHG01000059">
    <property type="protein sequence ID" value="EGK70000.1"/>
    <property type="molecule type" value="Genomic_DNA"/>
</dbReference>
<name>F5RI18_METUF</name>
<evidence type="ECO:0000259" key="3">
    <source>
        <dbReference type="Pfam" id="PF03703"/>
    </source>
</evidence>
<dbReference type="eggNOG" id="COG3428">
    <property type="taxonomic scope" value="Bacteria"/>
</dbReference>
<dbReference type="NCBIfam" id="NF040894">
    <property type="entry name" value="puhB_PGC"/>
    <property type="match status" value="1"/>
</dbReference>
<evidence type="ECO:0000256" key="1">
    <source>
        <dbReference type="SAM" id="MobiDB-lite"/>
    </source>
</evidence>
<keyword evidence="2" id="KW-1133">Transmembrane helix</keyword>
<keyword evidence="2" id="KW-0812">Transmembrane</keyword>
<dbReference type="InterPro" id="IPR054839">
    <property type="entry name" value="puhB_PGC"/>
</dbReference>
<reference evidence="4 5" key="1">
    <citation type="journal article" date="2011" name="J. Bacteriol.">
        <title>Genome sequence of Methyloversatilis universalis FAM5T, a methylotrophic representative of the order Rhodocyclales.</title>
        <authorList>
            <person name="Kittichotirat W."/>
            <person name="Good N.M."/>
            <person name="Hall R."/>
            <person name="Bringel F."/>
            <person name="Lajus A."/>
            <person name="Medigue C."/>
            <person name="Smalley N.E."/>
            <person name="Beck D."/>
            <person name="Bumgarner R."/>
            <person name="Vuilleumier S."/>
            <person name="Kalyuzhnaya M.G."/>
        </authorList>
    </citation>
    <scope>NUCLEOTIDE SEQUENCE [LARGE SCALE GENOMIC DNA]</scope>
    <source>
        <strain evidence="5">ATCC BAA-1314 / JCM 13912 / FAM5</strain>
    </source>
</reference>
<protein>
    <recommendedName>
        <fullName evidence="3">YdbS-like PH domain-containing protein</fullName>
    </recommendedName>
</protein>
<feature type="transmembrane region" description="Helical" evidence="2">
    <location>
        <begin position="50"/>
        <end position="70"/>
    </location>
</feature>
<accession>F5RI18</accession>
<dbReference type="STRING" id="1000565.METUNv1_03968"/>
<evidence type="ECO:0000256" key="2">
    <source>
        <dbReference type="SAM" id="Phobius"/>
    </source>
</evidence>
<dbReference type="Pfam" id="PF03703">
    <property type="entry name" value="bPH_2"/>
    <property type="match status" value="1"/>
</dbReference>
<keyword evidence="5" id="KW-1185">Reference proteome</keyword>
<feature type="domain" description="YdbS-like PH" evidence="3">
    <location>
        <begin position="105"/>
        <end position="190"/>
    </location>
</feature>
<dbReference type="RefSeq" id="WP_008064777.1">
    <property type="nucleotide sequence ID" value="NZ_AFHG01000059.1"/>
</dbReference>
<proteinExistence type="predicted"/>
<feature type="transmembrane region" description="Helical" evidence="2">
    <location>
        <begin position="82"/>
        <end position="104"/>
    </location>
</feature>
<dbReference type="Proteomes" id="UP000005019">
    <property type="component" value="Unassembled WGS sequence"/>
</dbReference>
<comment type="caution">
    <text evidence="4">The sequence shown here is derived from an EMBL/GenBank/DDBJ whole genome shotgun (WGS) entry which is preliminary data.</text>
</comment>
<organism evidence="4 5">
    <name type="scientific">Methyloversatilis universalis (strain ATCC BAA-1314 / DSM 25237 / JCM 13912 / CCUG 52030 / FAM5)</name>
    <dbReference type="NCBI Taxonomy" id="1000565"/>
    <lineage>
        <taxon>Bacteria</taxon>
        <taxon>Pseudomonadati</taxon>
        <taxon>Pseudomonadota</taxon>
        <taxon>Betaproteobacteria</taxon>
        <taxon>Nitrosomonadales</taxon>
        <taxon>Sterolibacteriaceae</taxon>
        <taxon>Methyloversatilis</taxon>
    </lineage>
</organism>